<dbReference type="InterPro" id="IPR027417">
    <property type="entry name" value="P-loop_NTPase"/>
</dbReference>
<proteinExistence type="predicted"/>
<reference evidence="2" key="1">
    <citation type="submission" date="2019-03" db="EMBL/GenBank/DDBJ databases">
        <authorList>
            <person name="Li J."/>
        </authorList>
    </citation>
    <scope>NUCLEOTIDE SEQUENCE [LARGE SCALE GENOMIC DNA]</scope>
    <source>
        <strain evidence="2">2251</strain>
    </source>
</reference>
<evidence type="ECO:0000313" key="2">
    <source>
        <dbReference type="Proteomes" id="UP000296374"/>
    </source>
</evidence>
<evidence type="ECO:0000313" key="1">
    <source>
        <dbReference type="EMBL" id="QBX34573.1"/>
    </source>
</evidence>
<dbReference type="EMBL" id="CP038439">
    <property type="protein sequence ID" value="QBX34573.1"/>
    <property type="molecule type" value="Genomic_DNA"/>
</dbReference>
<gene>
    <name evidence="1" type="ORF">E4191_07510</name>
</gene>
<dbReference type="Proteomes" id="UP000296374">
    <property type="component" value="Chromosome"/>
</dbReference>
<protein>
    <recommendedName>
        <fullName evidence="3">Sulfotransferase family protein</fullName>
    </recommendedName>
</protein>
<sequence length="197" mass="22771">MMVFIRQELVMLSVPKTGTHSYIDHLQGNADIVFKHPQNLKHMGVRKFTKKVLPLIANQETKFEYFAFIRHPADWLWSWYSYRARPGIANRPSSTANIDFSTFIREYLTPNPPEFAKIGTQSTLVTSNEAPFVVDNLFKYGNQDEANRFLSSKIGVNVSPNKVLNKSPEIVKVIHPSDIQLLEKERPREFELYESAR</sequence>
<dbReference type="AlphaFoldDB" id="A0A4P7HLR8"/>
<accession>A0A4P7HLR8</accession>
<dbReference type="KEGG" id="plia:E4191_07510"/>
<dbReference type="RefSeq" id="WP_135312862.1">
    <property type="nucleotide sequence ID" value="NZ_CP038439.1"/>
</dbReference>
<organism evidence="1 2">
    <name type="scientific">Paracoccus liaowanqingii</name>
    <dbReference type="NCBI Taxonomy" id="2560053"/>
    <lineage>
        <taxon>Bacteria</taxon>
        <taxon>Pseudomonadati</taxon>
        <taxon>Pseudomonadota</taxon>
        <taxon>Alphaproteobacteria</taxon>
        <taxon>Rhodobacterales</taxon>
        <taxon>Paracoccaceae</taxon>
        <taxon>Paracoccus</taxon>
    </lineage>
</organism>
<evidence type="ECO:0008006" key="3">
    <source>
        <dbReference type="Google" id="ProtNLM"/>
    </source>
</evidence>
<dbReference type="SUPFAM" id="SSF52540">
    <property type="entry name" value="P-loop containing nucleoside triphosphate hydrolases"/>
    <property type="match status" value="1"/>
</dbReference>
<name>A0A4P7HLR8_9RHOB</name>